<accession>M7Z1T8</accession>
<name>M7Z1T8_TRIUA</name>
<dbReference type="Gene3D" id="3.30.750.24">
    <property type="entry name" value="STAS domain"/>
    <property type="match status" value="1"/>
</dbReference>
<sequence length="528" mass="57103">MGSSKDLAVGTVAVASLLIASMLGAEVSATENPALYLHLAFTATFFAGVIQASLGILRHHGLTGTTCRLGFIVDFLSHAAIVGFMGGAATVVCLQQLKGMLGLEHFTTSTDLVSVMRSVFSQTHQWRWESVVLGCGFLFFLLVTRFFSKRQPRFFWVSAAAPLTSVILGSLLVYFTHAENHGVQIIGNLKKGLNPISVTNLQFTPPYMMLALKTGLITGVIALAEGIAVGRSFAMFKNYHIDGNKEMIAIGTMNIMGSFTSCYLTTGPFSRSAVNYNAGRKKAPSLPLHAAGGAVGDHHVGDAGAHRLPGRRAPLARRQGGLLRLRGGLPRRRLRQRRDGAGGRRGHLRAPGAALRGPAEDDRARTTVLGNVPDTNVYRRMDQYTTARAVPGVLVLRVDSPIYFANSGYLRERFTRWIDEDDERTSAKGETGVQYVVLDMGAVGSIDTSGTSMLDELKKTLDRRGIQIVLANPGSEIMKKLDSSKVLELIGHEWIFPTVGEAVAECDFVLHSHKPGMVVDGASHENMV</sequence>
<dbReference type="SUPFAM" id="SSF52091">
    <property type="entry name" value="SpoIIaa-like"/>
    <property type="match status" value="1"/>
</dbReference>
<dbReference type="InterPro" id="IPR036513">
    <property type="entry name" value="STAS_dom_sf"/>
</dbReference>
<feature type="transmembrane region" description="Helical" evidence="7">
    <location>
        <begin position="126"/>
        <end position="147"/>
    </location>
</feature>
<proteinExistence type="predicted"/>
<dbReference type="FunFam" id="3.30.750.24:FF:000002">
    <property type="entry name" value="Sulfate transporter 31"/>
    <property type="match status" value="1"/>
</dbReference>
<dbReference type="InterPro" id="IPR002645">
    <property type="entry name" value="STAS_dom"/>
</dbReference>
<dbReference type="STRING" id="4572.M7Z1T8"/>
<evidence type="ECO:0000256" key="2">
    <source>
        <dbReference type="ARBA" id="ARBA00022448"/>
    </source>
</evidence>
<evidence type="ECO:0000313" key="8">
    <source>
        <dbReference type="EMBL" id="EMS53902.1"/>
    </source>
</evidence>
<keyword evidence="3 7" id="KW-0812">Transmembrane</keyword>
<keyword evidence="5 7" id="KW-0472">Membrane</keyword>
<feature type="transmembrane region" description="Helical" evidence="7">
    <location>
        <begin position="35"/>
        <end position="57"/>
    </location>
</feature>
<dbReference type="GO" id="GO:0055085">
    <property type="term" value="P:transmembrane transport"/>
    <property type="evidence" value="ECO:0007669"/>
    <property type="project" value="InterPro"/>
</dbReference>
<evidence type="ECO:0000256" key="1">
    <source>
        <dbReference type="ARBA" id="ARBA00004141"/>
    </source>
</evidence>
<dbReference type="InterPro" id="IPR011547">
    <property type="entry name" value="SLC26A/SulP_dom"/>
</dbReference>
<gene>
    <name evidence="8" type="ORF">TRIUR3_18297</name>
</gene>
<evidence type="ECO:0000256" key="7">
    <source>
        <dbReference type="SAM" id="Phobius"/>
    </source>
</evidence>
<dbReference type="AlphaFoldDB" id="M7Z1T8"/>
<keyword evidence="4 7" id="KW-1133">Transmembrane helix</keyword>
<dbReference type="eggNOG" id="KOG0236">
    <property type="taxonomic scope" value="Eukaryota"/>
</dbReference>
<feature type="transmembrane region" description="Helical" evidence="7">
    <location>
        <begin position="207"/>
        <end position="229"/>
    </location>
</feature>
<dbReference type="OMA" id="FMSFKNT"/>
<feature type="transmembrane region" description="Helical" evidence="7">
    <location>
        <begin position="69"/>
        <end position="97"/>
    </location>
</feature>
<dbReference type="GO" id="GO:0016020">
    <property type="term" value="C:membrane"/>
    <property type="evidence" value="ECO:0007669"/>
    <property type="project" value="UniProtKB-SubCell"/>
</dbReference>
<dbReference type="CDD" id="cd07042">
    <property type="entry name" value="STAS_SulP_like_sulfate_transporter"/>
    <property type="match status" value="1"/>
</dbReference>
<protein>
    <submittedName>
        <fullName evidence="8">Sulfate transporter 3.1</fullName>
    </submittedName>
</protein>
<dbReference type="PROSITE" id="PS50801">
    <property type="entry name" value="STAS"/>
    <property type="match status" value="1"/>
</dbReference>
<feature type="transmembrane region" description="Helical" evidence="7">
    <location>
        <begin position="154"/>
        <end position="175"/>
    </location>
</feature>
<keyword evidence="2" id="KW-0813">Transport</keyword>
<dbReference type="Pfam" id="PF01740">
    <property type="entry name" value="STAS"/>
    <property type="match status" value="1"/>
</dbReference>
<dbReference type="InterPro" id="IPR001902">
    <property type="entry name" value="SLC26A/SulP_fam"/>
</dbReference>
<dbReference type="PANTHER" id="PTHR11814">
    <property type="entry name" value="SULFATE TRANSPORTER"/>
    <property type="match status" value="1"/>
</dbReference>
<reference evidence="8" key="1">
    <citation type="journal article" date="2013" name="Nature">
        <title>Draft genome of the wheat A-genome progenitor Triticum urartu.</title>
        <authorList>
            <person name="Ling H.Q."/>
            <person name="Zhao S."/>
            <person name="Liu D."/>
            <person name="Wang J."/>
            <person name="Sun H."/>
            <person name="Zhang C."/>
            <person name="Fan H."/>
            <person name="Li D."/>
            <person name="Dong L."/>
            <person name="Tao Y."/>
            <person name="Gao C."/>
            <person name="Wu H."/>
            <person name="Li Y."/>
            <person name="Cui Y."/>
            <person name="Guo X."/>
            <person name="Zheng S."/>
            <person name="Wang B."/>
            <person name="Yu K."/>
            <person name="Liang Q."/>
            <person name="Yang W."/>
            <person name="Lou X."/>
            <person name="Chen J."/>
            <person name="Feng M."/>
            <person name="Jian J."/>
            <person name="Zhang X."/>
            <person name="Luo G."/>
            <person name="Jiang Y."/>
            <person name="Liu J."/>
            <person name="Wang Z."/>
            <person name="Sha Y."/>
            <person name="Zhang B."/>
            <person name="Wu H."/>
            <person name="Tang D."/>
            <person name="Shen Q."/>
            <person name="Xue P."/>
            <person name="Zou S."/>
            <person name="Wang X."/>
            <person name="Liu X."/>
            <person name="Wang F."/>
            <person name="Yang Y."/>
            <person name="An X."/>
            <person name="Dong Z."/>
            <person name="Zhang K."/>
            <person name="Zhang X."/>
            <person name="Luo M.C."/>
            <person name="Dvorak J."/>
            <person name="Tong Y."/>
            <person name="Wang J."/>
            <person name="Yang H."/>
            <person name="Li Z."/>
            <person name="Wang D."/>
            <person name="Zhang A."/>
            <person name="Wang J."/>
        </authorList>
    </citation>
    <scope>NUCLEOTIDE SEQUENCE</scope>
</reference>
<dbReference type="Pfam" id="PF00916">
    <property type="entry name" value="Sulfate_transp"/>
    <property type="match status" value="1"/>
</dbReference>
<evidence type="ECO:0000256" key="5">
    <source>
        <dbReference type="ARBA" id="ARBA00023136"/>
    </source>
</evidence>
<feature type="region of interest" description="Disordered" evidence="6">
    <location>
        <begin position="335"/>
        <end position="362"/>
    </location>
</feature>
<dbReference type="EMBL" id="KD189080">
    <property type="protein sequence ID" value="EMS53902.1"/>
    <property type="molecule type" value="Genomic_DNA"/>
</dbReference>
<evidence type="ECO:0000256" key="4">
    <source>
        <dbReference type="ARBA" id="ARBA00022989"/>
    </source>
</evidence>
<comment type="subcellular location">
    <subcellularLocation>
        <location evidence="1">Membrane</location>
        <topology evidence="1">Multi-pass membrane protein</topology>
    </subcellularLocation>
</comment>
<evidence type="ECO:0000256" key="6">
    <source>
        <dbReference type="SAM" id="MobiDB-lite"/>
    </source>
</evidence>
<organism evidence="8">
    <name type="scientific">Triticum urartu</name>
    <name type="common">Red wild einkorn</name>
    <name type="synonym">Crithodium urartu</name>
    <dbReference type="NCBI Taxonomy" id="4572"/>
    <lineage>
        <taxon>Eukaryota</taxon>
        <taxon>Viridiplantae</taxon>
        <taxon>Streptophyta</taxon>
        <taxon>Embryophyta</taxon>
        <taxon>Tracheophyta</taxon>
        <taxon>Spermatophyta</taxon>
        <taxon>Magnoliopsida</taxon>
        <taxon>Liliopsida</taxon>
        <taxon>Poales</taxon>
        <taxon>Poaceae</taxon>
        <taxon>BOP clade</taxon>
        <taxon>Pooideae</taxon>
        <taxon>Triticodae</taxon>
        <taxon>Triticeae</taxon>
        <taxon>Triticinae</taxon>
        <taxon>Triticum</taxon>
    </lineage>
</organism>
<evidence type="ECO:0000256" key="3">
    <source>
        <dbReference type="ARBA" id="ARBA00022692"/>
    </source>
</evidence>